<dbReference type="EMBL" id="CP090569">
    <property type="protein sequence ID" value="USF87193.1"/>
    <property type="molecule type" value="Genomic_DNA"/>
</dbReference>
<protein>
    <submittedName>
        <fullName evidence="1">Uncharacterized protein</fullName>
    </submittedName>
</protein>
<accession>A0A9J6ZWQ4</accession>
<keyword evidence="2" id="KW-1185">Reference proteome</keyword>
<proteinExistence type="predicted"/>
<evidence type="ECO:0000313" key="2">
    <source>
        <dbReference type="Proteomes" id="UP001056649"/>
    </source>
</evidence>
<evidence type="ECO:0000313" key="1">
    <source>
        <dbReference type="EMBL" id="USF87193.1"/>
    </source>
</evidence>
<name>A0A9J6ZWQ4_9GAMM</name>
<organism evidence="1 2">
    <name type="scientific">Candidatus Endoriftia persephonae</name>
    <dbReference type="NCBI Taxonomy" id="393765"/>
    <lineage>
        <taxon>Bacteria</taxon>
        <taxon>Pseudomonadati</taxon>
        <taxon>Pseudomonadota</taxon>
        <taxon>Gammaproteobacteria</taxon>
        <taxon>Chromatiales</taxon>
        <taxon>Sedimenticolaceae</taxon>
        <taxon>Candidatus Endoriftia</taxon>
    </lineage>
</organism>
<dbReference type="KEGG" id="eps:L0Y14_13765"/>
<sequence>MCDLAQETASSSVQAAASGKEFMLLAKPLEGLVSWFLIADKAKTMAATPERDEVELY</sequence>
<dbReference type="RefSeq" id="WP_240991649.1">
    <property type="nucleotide sequence ID" value="NZ_CP090569.1"/>
</dbReference>
<dbReference type="Proteomes" id="UP001056649">
    <property type="component" value="Chromosome"/>
</dbReference>
<dbReference type="AlphaFoldDB" id="A0A9J6ZWQ4"/>
<gene>
    <name evidence="1" type="ORF">L0Y14_13765</name>
</gene>
<reference evidence="1" key="1">
    <citation type="journal article" date="2022" name="Mol. Ecol. Resour.">
        <title>The complete and closed genome of the facultative generalist Candidatus Endoriftia persephone from deep-sea hydrothermal vents.</title>
        <authorList>
            <person name="de Oliveira A.L."/>
            <person name="Srivastava A."/>
            <person name="Espada-Hinojosa S."/>
            <person name="Bright M."/>
        </authorList>
    </citation>
    <scope>NUCLEOTIDE SEQUENCE</scope>
    <source>
        <strain evidence="1">Tica-EPR-9o50.N</strain>
    </source>
</reference>